<dbReference type="Pfam" id="PF01368">
    <property type="entry name" value="DHH"/>
    <property type="match status" value="1"/>
</dbReference>
<evidence type="ECO:0000256" key="4">
    <source>
        <dbReference type="ARBA" id="ARBA00022801"/>
    </source>
</evidence>
<comment type="similarity">
    <text evidence="1">Belongs to the RecJ family.</text>
</comment>
<dbReference type="Pfam" id="PF17768">
    <property type="entry name" value="RecJ_OB"/>
    <property type="match status" value="1"/>
</dbReference>
<reference evidence="9 10" key="2">
    <citation type="journal article" date="2020" name="Cell Rep.">
        <title>Acquisition and Adaptation of Ultra-small Parasitic Reduced Genome Bacteria to Mammalian Hosts.</title>
        <authorList>
            <person name="McLean J.S."/>
            <person name="Bor B."/>
            <person name="Kerns K.A."/>
            <person name="Liu Q."/>
            <person name="To T.T."/>
            <person name="Solden L."/>
            <person name="Hendrickson E.L."/>
            <person name="Wrighton K."/>
            <person name="Shi W."/>
            <person name="He X."/>
        </authorList>
    </citation>
    <scope>NUCLEOTIDE SEQUENCE [LARGE SCALE GENOMIC DNA]</scope>
    <source>
        <strain evidence="9 10">TM7_G3_2_Rum_HOT_351B</strain>
    </source>
</reference>
<dbReference type="Gene3D" id="3.10.310.30">
    <property type="match status" value="1"/>
</dbReference>
<dbReference type="PANTHER" id="PTHR30255:SF2">
    <property type="entry name" value="SINGLE-STRANDED-DNA-SPECIFIC EXONUCLEASE RECJ"/>
    <property type="match status" value="1"/>
</dbReference>
<evidence type="ECO:0000256" key="3">
    <source>
        <dbReference type="ARBA" id="ARBA00022722"/>
    </source>
</evidence>
<dbReference type="Gene3D" id="3.90.1640.30">
    <property type="match status" value="1"/>
</dbReference>
<feature type="domain" description="DHHA1" evidence="7">
    <location>
        <begin position="319"/>
        <end position="412"/>
    </location>
</feature>
<comment type="caution">
    <text evidence="9">The sequence shown here is derived from an EMBL/GenBank/DDBJ whole genome shotgun (WGS) entry which is preliminary data.</text>
</comment>
<dbReference type="EMBL" id="PRLM01000006">
    <property type="protein sequence ID" value="RYC74576.1"/>
    <property type="molecule type" value="Genomic_DNA"/>
</dbReference>
<feature type="domain" description="RecJ OB" evidence="8">
    <location>
        <begin position="432"/>
        <end position="535"/>
    </location>
</feature>
<evidence type="ECO:0000313" key="9">
    <source>
        <dbReference type="EMBL" id="RYC74576.1"/>
    </source>
</evidence>
<gene>
    <name evidence="9" type="primary">recJ</name>
    <name evidence="9" type="ORF">G3RUM_00733</name>
</gene>
<evidence type="ECO:0000256" key="2">
    <source>
        <dbReference type="ARBA" id="ARBA00019841"/>
    </source>
</evidence>
<dbReference type="InterPro" id="IPR038763">
    <property type="entry name" value="DHH_sf"/>
</dbReference>
<keyword evidence="3" id="KW-0540">Nuclease</keyword>
<dbReference type="GO" id="GO:0004527">
    <property type="term" value="F:exonuclease activity"/>
    <property type="evidence" value="ECO:0007669"/>
    <property type="project" value="UniProtKB-KW"/>
</dbReference>
<dbReference type="InterPro" id="IPR051673">
    <property type="entry name" value="SSDNA_exonuclease_RecJ"/>
</dbReference>
<evidence type="ECO:0000313" key="10">
    <source>
        <dbReference type="Proteomes" id="UP001191019"/>
    </source>
</evidence>
<keyword evidence="5 9" id="KW-0269">Exonuclease</keyword>
<evidence type="ECO:0000256" key="5">
    <source>
        <dbReference type="ARBA" id="ARBA00022839"/>
    </source>
</evidence>
<dbReference type="NCBIfam" id="TIGR00644">
    <property type="entry name" value="recJ"/>
    <property type="match status" value="1"/>
</dbReference>
<dbReference type="InterPro" id="IPR003156">
    <property type="entry name" value="DHHA1_dom"/>
</dbReference>
<name>A0ABY0FLE6_9BACT</name>
<reference evidence="9 10" key="1">
    <citation type="journal article" date="2018" name="bioRxiv">
        <title>Evidence of independent acquisition and adaption of ultra-small bacteria to human hosts across the highly diverse yet reduced genomes of the phylum Saccharibacteria.</title>
        <authorList>
            <person name="McLean J.S."/>
            <person name="Bor B."/>
            <person name="To T.T."/>
            <person name="Liu Q."/>
            <person name="Kearns K.A."/>
            <person name="Solden L.M."/>
            <person name="Wrighton K.C."/>
            <person name="He X."/>
            <person name="Shi W."/>
        </authorList>
    </citation>
    <scope>NUCLEOTIDE SEQUENCE [LARGE SCALE GENOMIC DNA]</scope>
    <source>
        <strain evidence="9 10">TM7_G3_2_Rum_HOT_351B</strain>
    </source>
</reference>
<proteinExistence type="inferred from homology"/>
<keyword evidence="10" id="KW-1185">Reference proteome</keyword>
<dbReference type="PANTHER" id="PTHR30255">
    <property type="entry name" value="SINGLE-STRANDED-DNA-SPECIFIC EXONUCLEASE RECJ"/>
    <property type="match status" value="1"/>
</dbReference>
<accession>A0ABY0FLE6</accession>
<dbReference type="Pfam" id="PF02272">
    <property type="entry name" value="DHHA1"/>
    <property type="match status" value="1"/>
</dbReference>
<dbReference type="SUPFAM" id="SSF64182">
    <property type="entry name" value="DHH phosphoesterases"/>
    <property type="match status" value="1"/>
</dbReference>
<organism evidence="9 10">
    <name type="scientific">Candidatus Nanosyncoccus alces</name>
    <dbReference type="NCBI Taxonomy" id="2171997"/>
    <lineage>
        <taxon>Bacteria</taxon>
        <taxon>Candidatus Saccharimonadota</taxon>
        <taxon>Candidatus Nanosyncoccalia</taxon>
        <taxon>Candidatus Nanosyncoccales</taxon>
        <taxon>Candidatus Nanosyncoccaceae</taxon>
        <taxon>Candidatus Nanosyncoccus</taxon>
    </lineage>
</organism>
<evidence type="ECO:0000259" key="6">
    <source>
        <dbReference type="Pfam" id="PF01368"/>
    </source>
</evidence>
<keyword evidence="4 9" id="KW-0378">Hydrolase</keyword>
<evidence type="ECO:0000256" key="1">
    <source>
        <dbReference type="ARBA" id="ARBA00005915"/>
    </source>
</evidence>
<dbReference type="InterPro" id="IPR004610">
    <property type="entry name" value="RecJ"/>
</dbReference>
<sequence length="540" mass="59488">MSKLFERLLEKRGLGSDFLHPKYEDLTDPYLLPDLEKAVERITQATQTGEKILIYGDYDVDGVTASTVMADTLTLAGIKPENIDIMLPDRFTDGYGMSSRLIARAKKQGASLVITVDCGSRNHAIIDELNTLNIDTIVTDHHECGDTLPEAVAVVNPKRPDFTAINGLRDLAGVGVAFKVAQGLVKKGIISDGQEKWLLDLVLIGTICDNMLFTGENRILGYYGVKVLAKTRRAGLKELMSKARVKSLTAESIGFQIGPRLNAAGRLQSADLSLSLLRSTSPTEAATLAEQLEELNKKRKAEQQTAMKEISAHGVSDDPVIIETGTWHEGVLGIIAGRLLEDYHRPAFALSEVENGIFKGSGRSFGDFNLAKALNFAKDSIIGGGGHAGAAGVRVDGKKLYEFRERINEYYKSLHLTNQEEHLRQRADLDVLNLADLSLQFLDELKLLEPFGPGNEEPIFRLPEVDIVNISRMGAERNHLRLDIRDKKGNSLKLVAFYASEQWIALTPEDKVVPLVKLMKNDFNGVKSVEARIVDIELIS</sequence>
<evidence type="ECO:0000259" key="8">
    <source>
        <dbReference type="Pfam" id="PF17768"/>
    </source>
</evidence>
<feature type="domain" description="DDH" evidence="6">
    <location>
        <begin position="51"/>
        <end position="206"/>
    </location>
</feature>
<evidence type="ECO:0000259" key="7">
    <source>
        <dbReference type="Pfam" id="PF02272"/>
    </source>
</evidence>
<dbReference type="RefSeq" id="WP_129735474.1">
    <property type="nucleotide sequence ID" value="NZ_PRLM01000006.1"/>
</dbReference>
<dbReference type="Proteomes" id="UP001191019">
    <property type="component" value="Unassembled WGS sequence"/>
</dbReference>
<protein>
    <recommendedName>
        <fullName evidence="2">Single-stranded-DNA-specific exonuclease RecJ</fullName>
    </recommendedName>
</protein>
<dbReference type="InterPro" id="IPR001667">
    <property type="entry name" value="DDH_dom"/>
</dbReference>
<dbReference type="InterPro" id="IPR041122">
    <property type="entry name" value="RecJ_OB"/>
</dbReference>